<evidence type="ECO:0000256" key="1">
    <source>
        <dbReference type="PROSITE-ProRule" id="PRU00042"/>
    </source>
</evidence>
<keyword evidence="1" id="KW-0479">Metal-binding</keyword>
<evidence type="ECO:0000313" key="3">
    <source>
        <dbReference type="EMBL" id="OXA58519.1"/>
    </source>
</evidence>
<keyword evidence="1" id="KW-0863">Zinc-finger</keyword>
<dbReference type="InterPro" id="IPR013087">
    <property type="entry name" value="Znf_C2H2_type"/>
</dbReference>
<dbReference type="Proteomes" id="UP000198287">
    <property type="component" value="Unassembled WGS sequence"/>
</dbReference>
<accession>A0A226EM33</accession>
<evidence type="ECO:0000313" key="4">
    <source>
        <dbReference type="Proteomes" id="UP000198287"/>
    </source>
</evidence>
<keyword evidence="1" id="KW-0862">Zinc</keyword>
<dbReference type="GO" id="GO:0008270">
    <property type="term" value="F:zinc ion binding"/>
    <property type="evidence" value="ECO:0007669"/>
    <property type="project" value="UniProtKB-KW"/>
</dbReference>
<sequence>MEAQYDPVLQICKLCKSSFLQRHFADHFNSCHDEGNLFLCESDGCSMRYKTILALRRHKTISHNGPEAKSVLEDGQRMIWAEEVKMVHNNKPVGIYVGVTNYYHPHVAAADRDRDGKKCIVSKHFLSEGLCYCDHDTARELLTVAVLPRDNENKVAFEKRTLEVTTAYKMYTRQHFVKCICSNFTSTYELSEKKEKTIRRALRDSEFSKYYTDDIQQPFTYHVWKNSKDGQEAVAAKRVKEGKPHLIPLQKRLASSVTSAGEPQHKMKRDTEEVEGEENLIKLINAYGRSAVRDMCDKLSQEEKKSIDEKRIALGDLKIDTVHANKM</sequence>
<reference evidence="3 4" key="1">
    <citation type="submission" date="2015-12" db="EMBL/GenBank/DDBJ databases">
        <title>The genome of Folsomia candida.</title>
        <authorList>
            <person name="Faddeeva A."/>
            <person name="Derks M.F."/>
            <person name="Anvar Y."/>
            <person name="Smit S."/>
            <person name="Van Straalen N."/>
            <person name="Roelofs D."/>
        </authorList>
    </citation>
    <scope>NUCLEOTIDE SEQUENCE [LARGE SCALE GENOMIC DNA]</scope>
    <source>
        <strain evidence="3 4">VU population</strain>
        <tissue evidence="3">Whole body</tissue>
    </source>
</reference>
<name>A0A226EM33_FOLCA</name>
<dbReference type="PROSITE" id="PS00028">
    <property type="entry name" value="ZINC_FINGER_C2H2_1"/>
    <property type="match status" value="1"/>
</dbReference>
<comment type="caution">
    <text evidence="3">The sequence shown here is derived from an EMBL/GenBank/DDBJ whole genome shotgun (WGS) entry which is preliminary data.</text>
</comment>
<dbReference type="PROSITE" id="PS50157">
    <property type="entry name" value="ZINC_FINGER_C2H2_2"/>
    <property type="match status" value="1"/>
</dbReference>
<dbReference type="EMBL" id="LNIX01000003">
    <property type="protein sequence ID" value="OXA58519.1"/>
    <property type="molecule type" value="Genomic_DNA"/>
</dbReference>
<gene>
    <name evidence="3" type="ORF">Fcan01_07630</name>
</gene>
<dbReference type="AlphaFoldDB" id="A0A226EM33"/>
<evidence type="ECO:0000259" key="2">
    <source>
        <dbReference type="PROSITE" id="PS50157"/>
    </source>
</evidence>
<feature type="domain" description="C2H2-type" evidence="2">
    <location>
        <begin position="38"/>
        <end position="68"/>
    </location>
</feature>
<proteinExistence type="predicted"/>
<protein>
    <submittedName>
        <fullName evidence="3">PR domain zinc finger protein 5</fullName>
    </submittedName>
</protein>
<organism evidence="3 4">
    <name type="scientific">Folsomia candida</name>
    <name type="common">Springtail</name>
    <dbReference type="NCBI Taxonomy" id="158441"/>
    <lineage>
        <taxon>Eukaryota</taxon>
        <taxon>Metazoa</taxon>
        <taxon>Ecdysozoa</taxon>
        <taxon>Arthropoda</taxon>
        <taxon>Hexapoda</taxon>
        <taxon>Collembola</taxon>
        <taxon>Entomobryomorpha</taxon>
        <taxon>Isotomoidea</taxon>
        <taxon>Isotomidae</taxon>
        <taxon>Proisotominae</taxon>
        <taxon>Folsomia</taxon>
    </lineage>
</organism>
<keyword evidence="4" id="KW-1185">Reference proteome</keyword>